<sequence>MTAINRRAFLAAGAATTVVAGLHPYSARAQAQQAHLRIMETTDLHVNVFPYDYYADRETPTVGLARTASLIDAIRSEATNSLLFDNGDFLQGNPLGDYIAFERGMKEGNVHPIVAAMNTLRYDAGTLGNHEFNYGLDFLQKVIGPANFPIVSANLVKGERAADPTADERFVPPFVVLDRRISTGDGSSHPIRIGVIGFLPPQIVVWDAQNLNGRATTRGIVDAARAMVPRVRAEGADIVVALCHSGIAAGDPNDSNLENAALQLATVDGIDVVLSGHQHLRFPGDDFQEIDGVDIGKGTLHGKPAVMAGFWGSDMGLVDLLLERADDRWRIVSATSELRPIYERVDRQPRALVQSQLDVLEAARVEHEATLAYVRRPVGETTAPLYSYFALIADDPSVQIVNQAQLRYMRTILAETPYATLPLLSAAAPFKSGGRSGPDYYTDIPAGPIAIRNVADLYLYPNTVQAVKITGAQVKDWLEMSAGIFQRIEPGRTGQSLIEETFPSYNFDVIDGVSYQIDVTRPARFDRDGKLIDPDASRIVDLRFDGKPIDLTQDFVVVTNNYRAGGGGKFPGIASDKIVFVAPDANRDVLIRYIIEEKRIDPAADGNWRLAKTAGTEVTFRTGPGSAAHLGDLTSLELIEAGRSEDGYAIYRLQL</sequence>
<dbReference type="InterPro" id="IPR029052">
    <property type="entry name" value="Metallo-depent_PP-like"/>
</dbReference>
<comment type="cofactor">
    <cofactor evidence="3">
        <name>a divalent metal cation</name>
        <dbReference type="ChEBI" id="CHEBI:60240"/>
    </cofactor>
</comment>
<dbReference type="GO" id="GO:0008663">
    <property type="term" value="F:2',3'-cyclic-nucleotide 2'-phosphodiesterase activity"/>
    <property type="evidence" value="ECO:0007669"/>
    <property type="project" value="UniProtKB-EC"/>
</dbReference>
<dbReference type="STRING" id="1166073.SAMN05192530_103354"/>
<comment type="subcellular location">
    <subcellularLocation>
        <location evidence="4">Cell envelope</location>
    </subcellularLocation>
</comment>
<evidence type="ECO:0000256" key="5">
    <source>
        <dbReference type="ARBA" id="ARBA00006654"/>
    </source>
</evidence>
<dbReference type="Gene3D" id="3.90.780.10">
    <property type="entry name" value="5'-Nucleotidase, C-terminal domain"/>
    <property type="match status" value="1"/>
</dbReference>
<dbReference type="CDD" id="cd07410">
    <property type="entry name" value="MPP_CpdB_N"/>
    <property type="match status" value="1"/>
</dbReference>
<dbReference type="SUPFAM" id="SSF56300">
    <property type="entry name" value="Metallo-dependent phosphatases"/>
    <property type="match status" value="1"/>
</dbReference>
<comment type="similarity">
    <text evidence="5 11">Belongs to the 5'-nucleotidase family.</text>
</comment>
<dbReference type="PRINTS" id="PR01607">
    <property type="entry name" value="APYRASEFAMLY"/>
</dbReference>
<keyword evidence="7" id="KW-0732">Signal</keyword>
<evidence type="ECO:0000256" key="2">
    <source>
        <dbReference type="ARBA" id="ARBA00001730"/>
    </source>
</evidence>
<dbReference type="PANTHER" id="PTHR11575:SF6">
    <property type="entry name" value="2',3'-CYCLIC-NUCLEOTIDE 2'-PHOSPHODIESTERASE_3'-NUCLEOTIDASE"/>
    <property type="match status" value="1"/>
</dbReference>
<dbReference type="GO" id="GO:0008254">
    <property type="term" value="F:3'-nucleotidase activity"/>
    <property type="evidence" value="ECO:0007669"/>
    <property type="project" value="UniProtKB-EC"/>
</dbReference>
<name>A0A1H0GUX7_9HYPH</name>
<dbReference type="RefSeq" id="WP_090672364.1">
    <property type="nucleotide sequence ID" value="NZ_FNIT01000003.1"/>
</dbReference>
<dbReference type="GO" id="GO:0009166">
    <property type="term" value="P:nucleotide catabolic process"/>
    <property type="evidence" value="ECO:0007669"/>
    <property type="project" value="InterPro"/>
</dbReference>
<dbReference type="InterPro" id="IPR008334">
    <property type="entry name" value="5'-Nucleotdase_C"/>
</dbReference>
<feature type="domain" description="5'-Nucleotidase C-terminal" evidence="13">
    <location>
        <begin position="379"/>
        <end position="571"/>
    </location>
</feature>
<evidence type="ECO:0000256" key="7">
    <source>
        <dbReference type="ARBA" id="ARBA00022729"/>
    </source>
</evidence>
<evidence type="ECO:0000256" key="6">
    <source>
        <dbReference type="ARBA" id="ARBA00022723"/>
    </source>
</evidence>
<dbReference type="EMBL" id="FNIT01000003">
    <property type="protein sequence ID" value="SDO10700.1"/>
    <property type="molecule type" value="Genomic_DNA"/>
</dbReference>
<dbReference type="InterPro" id="IPR006146">
    <property type="entry name" value="5'-Nucleotdase_CS"/>
</dbReference>
<evidence type="ECO:0000259" key="12">
    <source>
        <dbReference type="Pfam" id="PF00149"/>
    </source>
</evidence>
<keyword evidence="8 11" id="KW-0547">Nucleotide-binding</keyword>
<dbReference type="GO" id="GO:0030288">
    <property type="term" value="C:outer membrane-bounded periplasmic space"/>
    <property type="evidence" value="ECO:0007669"/>
    <property type="project" value="TreeGrafter"/>
</dbReference>
<comment type="catalytic activity">
    <reaction evidence="2">
        <text>a nucleoside 2',3'-cyclic phosphate + H2O = a nucleoside 3'-phosphate + H(+)</text>
        <dbReference type="Rhea" id="RHEA:19621"/>
        <dbReference type="ChEBI" id="CHEBI:15377"/>
        <dbReference type="ChEBI" id="CHEBI:15378"/>
        <dbReference type="ChEBI" id="CHEBI:66949"/>
        <dbReference type="ChEBI" id="CHEBI:66954"/>
        <dbReference type="EC" id="3.1.4.16"/>
    </reaction>
</comment>
<keyword evidence="6" id="KW-0479">Metal-binding</keyword>
<evidence type="ECO:0000256" key="3">
    <source>
        <dbReference type="ARBA" id="ARBA00001968"/>
    </source>
</evidence>
<dbReference type="OrthoDB" id="9803927at2"/>
<dbReference type="InterPro" id="IPR036907">
    <property type="entry name" value="5'-Nucleotdase_C_sf"/>
</dbReference>
<organism evidence="14 15">
    <name type="scientific">Aureimonas jatrophae</name>
    <dbReference type="NCBI Taxonomy" id="1166073"/>
    <lineage>
        <taxon>Bacteria</taxon>
        <taxon>Pseudomonadati</taxon>
        <taxon>Pseudomonadota</taxon>
        <taxon>Alphaproteobacteria</taxon>
        <taxon>Hyphomicrobiales</taxon>
        <taxon>Aurantimonadaceae</taxon>
        <taxon>Aureimonas</taxon>
    </lineage>
</organism>
<reference evidence="14 15" key="1">
    <citation type="submission" date="2016-10" db="EMBL/GenBank/DDBJ databases">
        <authorList>
            <person name="de Groot N.N."/>
        </authorList>
    </citation>
    <scope>NUCLEOTIDE SEQUENCE [LARGE SCALE GENOMIC DNA]</scope>
    <source>
        <strain evidence="15">L7-484,KACC 16230,DSM 25025</strain>
    </source>
</reference>
<dbReference type="PROSITE" id="PS00786">
    <property type="entry name" value="5_NUCLEOTIDASE_2"/>
    <property type="match status" value="1"/>
</dbReference>
<dbReference type="InterPro" id="IPR041827">
    <property type="entry name" value="CpdB_N"/>
</dbReference>
<dbReference type="AlphaFoldDB" id="A0A1H0GUX7"/>
<dbReference type="GO" id="GO:0046872">
    <property type="term" value="F:metal ion binding"/>
    <property type="evidence" value="ECO:0007669"/>
    <property type="project" value="UniProtKB-KW"/>
</dbReference>
<protein>
    <submittedName>
        <fullName evidence="14">2',3'-cyclic-nucleotide 2'-phosphodiesterase / 3'-nucleotidase</fullName>
    </submittedName>
</protein>
<dbReference type="Gene3D" id="3.60.21.10">
    <property type="match status" value="1"/>
</dbReference>
<keyword evidence="15" id="KW-1185">Reference proteome</keyword>
<keyword evidence="10" id="KW-0511">Multifunctional enzyme</keyword>
<gene>
    <name evidence="14" type="ORF">SAMN05192530_103354</name>
</gene>
<proteinExistence type="inferred from homology"/>
<keyword evidence="9 11" id="KW-0378">Hydrolase</keyword>
<evidence type="ECO:0000313" key="15">
    <source>
        <dbReference type="Proteomes" id="UP000198793"/>
    </source>
</evidence>
<comment type="catalytic activity">
    <reaction evidence="1">
        <text>a ribonucleoside 3'-phosphate + H2O = a ribonucleoside + phosphate</text>
        <dbReference type="Rhea" id="RHEA:10144"/>
        <dbReference type="ChEBI" id="CHEBI:13197"/>
        <dbReference type="ChEBI" id="CHEBI:15377"/>
        <dbReference type="ChEBI" id="CHEBI:18254"/>
        <dbReference type="ChEBI" id="CHEBI:43474"/>
        <dbReference type="EC" id="3.1.3.6"/>
    </reaction>
</comment>
<feature type="domain" description="Calcineurin-like phosphoesterase" evidence="12">
    <location>
        <begin position="36"/>
        <end position="279"/>
    </location>
</feature>
<evidence type="ECO:0000313" key="14">
    <source>
        <dbReference type="EMBL" id="SDO10700.1"/>
    </source>
</evidence>
<dbReference type="InterPro" id="IPR006179">
    <property type="entry name" value="5_nucleotidase/apyrase"/>
</dbReference>
<evidence type="ECO:0000256" key="9">
    <source>
        <dbReference type="ARBA" id="ARBA00022801"/>
    </source>
</evidence>
<dbReference type="GO" id="GO:0000166">
    <property type="term" value="F:nucleotide binding"/>
    <property type="evidence" value="ECO:0007669"/>
    <property type="project" value="UniProtKB-KW"/>
</dbReference>
<dbReference type="Proteomes" id="UP000198793">
    <property type="component" value="Unassembled WGS sequence"/>
</dbReference>
<dbReference type="SUPFAM" id="SSF55816">
    <property type="entry name" value="5'-nucleotidase (syn. UDP-sugar hydrolase), C-terminal domain"/>
    <property type="match status" value="1"/>
</dbReference>
<evidence type="ECO:0000256" key="1">
    <source>
        <dbReference type="ARBA" id="ARBA00000527"/>
    </source>
</evidence>
<accession>A0A1H0GUX7</accession>
<evidence type="ECO:0000259" key="13">
    <source>
        <dbReference type="Pfam" id="PF02872"/>
    </source>
</evidence>
<evidence type="ECO:0000256" key="4">
    <source>
        <dbReference type="ARBA" id="ARBA00004196"/>
    </source>
</evidence>
<dbReference type="PANTHER" id="PTHR11575">
    <property type="entry name" value="5'-NUCLEOTIDASE-RELATED"/>
    <property type="match status" value="1"/>
</dbReference>
<dbReference type="NCBIfam" id="NF006938">
    <property type="entry name" value="PRK09420.1"/>
    <property type="match status" value="1"/>
</dbReference>
<dbReference type="InterPro" id="IPR006311">
    <property type="entry name" value="TAT_signal"/>
</dbReference>
<dbReference type="Pfam" id="PF00149">
    <property type="entry name" value="Metallophos"/>
    <property type="match status" value="1"/>
</dbReference>
<evidence type="ECO:0000256" key="10">
    <source>
        <dbReference type="ARBA" id="ARBA00023268"/>
    </source>
</evidence>
<dbReference type="PROSITE" id="PS51318">
    <property type="entry name" value="TAT"/>
    <property type="match status" value="1"/>
</dbReference>
<dbReference type="Pfam" id="PF02872">
    <property type="entry name" value="5_nucleotid_C"/>
    <property type="match status" value="1"/>
</dbReference>
<dbReference type="InterPro" id="IPR004843">
    <property type="entry name" value="Calcineurin-like_PHP"/>
</dbReference>
<evidence type="ECO:0000256" key="8">
    <source>
        <dbReference type="ARBA" id="ARBA00022741"/>
    </source>
</evidence>
<evidence type="ECO:0000256" key="11">
    <source>
        <dbReference type="RuleBase" id="RU362119"/>
    </source>
</evidence>